<evidence type="ECO:0000313" key="1">
    <source>
        <dbReference type="EMBL" id="KIC63387.1"/>
    </source>
</evidence>
<dbReference type="Proteomes" id="UP000031167">
    <property type="component" value="Unassembled WGS sequence"/>
</dbReference>
<protein>
    <submittedName>
        <fullName evidence="1">Uncharacterized protein</fullName>
    </submittedName>
</protein>
<dbReference type="OrthoDB" id="1495900at2"/>
<gene>
    <name evidence="1" type="ORF">RM51_06825</name>
</gene>
<proteinExistence type="predicted"/>
<dbReference type="EMBL" id="JWTA01000005">
    <property type="protein sequence ID" value="KIC63387.1"/>
    <property type="molecule type" value="Genomic_DNA"/>
</dbReference>
<accession>A0A0B4D418</accession>
<comment type="caution">
    <text evidence="1">The sequence shown here is derived from an EMBL/GenBank/DDBJ whole genome shotgun (WGS) entry which is preliminary data.</text>
</comment>
<reference evidence="1 2" key="1">
    <citation type="submission" date="2014-12" db="EMBL/GenBank/DDBJ databases">
        <title>Genome sequencing of Chryseobacterium taiwanense TPW19.</title>
        <authorList>
            <person name="Tan P.W."/>
            <person name="Chan K.-G."/>
        </authorList>
    </citation>
    <scope>NUCLEOTIDE SEQUENCE [LARGE SCALE GENOMIC DNA]</scope>
    <source>
        <strain evidence="1 2">TPW19</strain>
    </source>
</reference>
<sequence length="74" mass="8743">MEKEICTITLTGEQPEQYTFYSNNTIKKVESIDNPNQQTEWLEPSQINKHNKDRIIRSCPEDVKEVVMQILDYP</sequence>
<dbReference type="RefSeq" id="WP_039366700.1">
    <property type="nucleotide sequence ID" value="NZ_JWTA01000005.1"/>
</dbReference>
<name>A0A0B4D418_9FLAO</name>
<dbReference type="AlphaFoldDB" id="A0A0B4D418"/>
<organism evidence="1 2">
    <name type="scientific">Chryseobacterium taiwanense</name>
    <dbReference type="NCBI Taxonomy" id="363331"/>
    <lineage>
        <taxon>Bacteria</taxon>
        <taxon>Pseudomonadati</taxon>
        <taxon>Bacteroidota</taxon>
        <taxon>Flavobacteriia</taxon>
        <taxon>Flavobacteriales</taxon>
        <taxon>Weeksellaceae</taxon>
        <taxon>Chryseobacterium group</taxon>
        <taxon>Chryseobacterium</taxon>
    </lineage>
</organism>
<evidence type="ECO:0000313" key="2">
    <source>
        <dbReference type="Proteomes" id="UP000031167"/>
    </source>
</evidence>
<keyword evidence="2" id="KW-1185">Reference proteome</keyword>